<feature type="compositionally biased region" description="Basic and acidic residues" evidence="1">
    <location>
        <begin position="227"/>
        <end position="239"/>
    </location>
</feature>
<dbReference type="OrthoDB" id="10682297at2759"/>
<proteinExistence type="predicted"/>
<dbReference type="EMBL" id="BPQB01000021">
    <property type="protein sequence ID" value="GJE91469.1"/>
    <property type="molecule type" value="Genomic_DNA"/>
</dbReference>
<feature type="region of interest" description="Disordered" evidence="1">
    <location>
        <begin position="169"/>
        <end position="239"/>
    </location>
</feature>
<organism evidence="2 3">
    <name type="scientific">Phanerochaete sordida</name>
    <dbReference type="NCBI Taxonomy" id="48140"/>
    <lineage>
        <taxon>Eukaryota</taxon>
        <taxon>Fungi</taxon>
        <taxon>Dikarya</taxon>
        <taxon>Basidiomycota</taxon>
        <taxon>Agaricomycotina</taxon>
        <taxon>Agaricomycetes</taxon>
        <taxon>Polyporales</taxon>
        <taxon>Phanerochaetaceae</taxon>
        <taxon>Phanerochaete</taxon>
    </lineage>
</organism>
<evidence type="ECO:0000313" key="3">
    <source>
        <dbReference type="Proteomes" id="UP000703269"/>
    </source>
</evidence>
<feature type="compositionally biased region" description="Polar residues" evidence="1">
    <location>
        <begin position="432"/>
        <end position="445"/>
    </location>
</feature>
<dbReference type="AlphaFoldDB" id="A0A9P3GBS7"/>
<sequence length="482" mass="53753">MFNRTGHQDWTEHDIGAFFKWTERPDWTYFDLPQSLRRAELLLWTESRRIFRSPPKDWASFNVDEFFSLTELSAVAGGVPPSPSYKCTDPDHVPVAGQVHKKRPNRKAQKKLVVPDSAFSDVTHTLSRQTLRCALKPRSSQYSTLVLTKGGARLNDGNIKFRNGVVLRNNAGNPARSGHSTRTSCLPPSAKAKPKASTRSTHSPAAPKPVSKCKPGRRGGRGAAVAKRSDRQAQQKEEETMLDEYAARRHEILADAVTLRYSGAWHIPEAPPEAWARTYAPHVAAAFPAPPRAADTAYQKRYGRVRCFITRQQYPTQPVTVFGHDMRIADELRKACREDRMARQVAMDKRREQNKASNTIDHLLIPFKPKLEDVFPALEDDVSCDQDQLRHKGLQVAVFKPTQGSFAPSSDADFSLHAAQASRAPLADIQAPTGQQMYPQPSTSRATEATNAFSVVPNCFDTLAGLFPHFDRLTLSDAADVF</sequence>
<comment type="caution">
    <text evidence="2">The sequence shown here is derived from an EMBL/GenBank/DDBJ whole genome shotgun (WGS) entry which is preliminary data.</text>
</comment>
<reference evidence="2 3" key="1">
    <citation type="submission" date="2021-08" db="EMBL/GenBank/DDBJ databases">
        <title>Draft Genome Sequence of Phanerochaete sordida strain YK-624.</title>
        <authorList>
            <person name="Mori T."/>
            <person name="Dohra H."/>
            <person name="Suzuki T."/>
            <person name="Kawagishi H."/>
            <person name="Hirai H."/>
        </authorList>
    </citation>
    <scope>NUCLEOTIDE SEQUENCE [LARGE SCALE GENOMIC DNA]</scope>
    <source>
        <strain evidence="2 3">YK-624</strain>
    </source>
</reference>
<name>A0A9P3GBS7_9APHY</name>
<dbReference type="Proteomes" id="UP000703269">
    <property type="component" value="Unassembled WGS sequence"/>
</dbReference>
<protein>
    <submittedName>
        <fullName evidence="2">Uncharacterized protein</fullName>
    </submittedName>
</protein>
<evidence type="ECO:0000256" key="1">
    <source>
        <dbReference type="SAM" id="MobiDB-lite"/>
    </source>
</evidence>
<gene>
    <name evidence="2" type="ORF">PsYK624_076190</name>
</gene>
<accession>A0A9P3GBS7</accession>
<feature type="region of interest" description="Disordered" evidence="1">
    <location>
        <begin position="426"/>
        <end position="445"/>
    </location>
</feature>
<evidence type="ECO:0000313" key="2">
    <source>
        <dbReference type="EMBL" id="GJE91469.1"/>
    </source>
</evidence>
<keyword evidence="3" id="KW-1185">Reference proteome</keyword>